<dbReference type="AlphaFoldDB" id="A0A5C3MAW1"/>
<dbReference type="FunFam" id="3.90.430.10:FF:000001">
    <property type="entry name" value="Copper fist DNA-binding protein"/>
    <property type="match status" value="1"/>
</dbReference>
<keyword evidence="4" id="KW-0186">Copper</keyword>
<dbReference type="Gene3D" id="3.90.430.10">
    <property type="entry name" value="Copper fist DNA-binding domain"/>
    <property type="match status" value="1"/>
</dbReference>
<reference evidence="10 11" key="1">
    <citation type="journal article" date="2019" name="Nat. Ecol. Evol.">
        <title>Megaphylogeny resolves global patterns of mushroom evolution.</title>
        <authorList>
            <person name="Varga T."/>
            <person name="Krizsan K."/>
            <person name="Foldi C."/>
            <person name="Dima B."/>
            <person name="Sanchez-Garcia M."/>
            <person name="Sanchez-Ramirez S."/>
            <person name="Szollosi G.J."/>
            <person name="Szarkandi J.G."/>
            <person name="Papp V."/>
            <person name="Albert L."/>
            <person name="Andreopoulos W."/>
            <person name="Angelini C."/>
            <person name="Antonin V."/>
            <person name="Barry K.W."/>
            <person name="Bougher N.L."/>
            <person name="Buchanan P."/>
            <person name="Buyck B."/>
            <person name="Bense V."/>
            <person name="Catcheside P."/>
            <person name="Chovatia M."/>
            <person name="Cooper J."/>
            <person name="Damon W."/>
            <person name="Desjardin D."/>
            <person name="Finy P."/>
            <person name="Geml J."/>
            <person name="Haridas S."/>
            <person name="Hughes K."/>
            <person name="Justo A."/>
            <person name="Karasinski D."/>
            <person name="Kautmanova I."/>
            <person name="Kiss B."/>
            <person name="Kocsube S."/>
            <person name="Kotiranta H."/>
            <person name="LaButti K.M."/>
            <person name="Lechner B.E."/>
            <person name="Liimatainen K."/>
            <person name="Lipzen A."/>
            <person name="Lukacs Z."/>
            <person name="Mihaltcheva S."/>
            <person name="Morgado L.N."/>
            <person name="Niskanen T."/>
            <person name="Noordeloos M.E."/>
            <person name="Ohm R.A."/>
            <person name="Ortiz-Santana B."/>
            <person name="Ovrebo C."/>
            <person name="Racz N."/>
            <person name="Riley R."/>
            <person name="Savchenko A."/>
            <person name="Shiryaev A."/>
            <person name="Soop K."/>
            <person name="Spirin V."/>
            <person name="Szebenyi C."/>
            <person name="Tomsovsky M."/>
            <person name="Tulloss R.E."/>
            <person name="Uehling J."/>
            <person name="Grigoriev I.V."/>
            <person name="Vagvolgyi C."/>
            <person name="Papp T."/>
            <person name="Martin F.M."/>
            <person name="Miettinen O."/>
            <person name="Hibbett D.S."/>
            <person name="Nagy L.G."/>
        </authorList>
    </citation>
    <scope>NUCLEOTIDE SEQUENCE [LARGE SCALE GENOMIC DNA]</scope>
    <source>
        <strain evidence="10 11">CBS 166.37</strain>
    </source>
</reference>
<organism evidence="10 11">
    <name type="scientific">Crucibulum laeve</name>
    <dbReference type="NCBI Taxonomy" id="68775"/>
    <lineage>
        <taxon>Eukaryota</taxon>
        <taxon>Fungi</taxon>
        <taxon>Dikarya</taxon>
        <taxon>Basidiomycota</taxon>
        <taxon>Agaricomycotina</taxon>
        <taxon>Agaricomycetes</taxon>
        <taxon>Agaricomycetidae</taxon>
        <taxon>Agaricales</taxon>
        <taxon>Agaricineae</taxon>
        <taxon>Nidulariaceae</taxon>
        <taxon>Crucibulum</taxon>
    </lineage>
</organism>
<dbReference type="Proteomes" id="UP000308652">
    <property type="component" value="Unassembled WGS sequence"/>
</dbReference>
<dbReference type="PANTHER" id="PTHR28088">
    <property type="entry name" value="TRANSCRIPTIONAL ACTIVATOR HAA1-RELATED"/>
    <property type="match status" value="1"/>
</dbReference>
<dbReference type="SMART" id="SM01090">
    <property type="entry name" value="Copper-fist"/>
    <property type="match status" value="1"/>
</dbReference>
<dbReference type="GO" id="GO:0005634">
    <property type="term" value="C:nucleus"/>
    <property type="evidence" value="ECO:0007669"/>
    <property type="project" value="UniProtKB-SubCell"/>
</dbReference>
<protein>
    <recommendedName>
        <fullName evidence="9">Copper-fist domain-containing protein</fullName>
    </recommendedName>
</protein>
<keyword evidence="7" id="KW-0539">Nucleus</keyword>
<keyword evidence="2" id="KW-0479">Metal-binding</keyword>
<accession>A0A5C3MAW1</accession>
<evidence type="ECO:0000256" key="4">
    <source>
        <dbReference type="ARBA" id="ARBA00023008"/>
    </source>
</evidence>
<feature type="compositionally biased region" description="Polar residues" evidence="8">
    <location>
        <begin position="166"/>
        <end position="177"/>
    </location>
</feature>
<dbReference type="SMART" id="SM00412">
    <property type="entry name" value="Cu_FIST"/>
    <property type="match status" value="1"/>
</dbReference>
<dbReference type="SUPFAM" id="SSF57879">
    <property type="entry name" value="Zinc domain conserved in yeast copper-regulated transcription factors"/>
    <property type="match status" value="1"/>
</dbReference>
<dbReference type="InterPro" id="IPR001083">
    <property type="entry name" value="Cu_fist_DNA-bd_dom"/>
</dbReference>
<dbReference type="GO" id="GO:0006879">
    <property type="term" value="P:intracellular iron ion homeostasis"/>
    <property type="evidence" value="ECO:0007669"/>
    <property type="project" value="TreeGrafter"/>
</dbReference>
<dbReference type="GO" id="GO:0000981">
    <property type="term" value="F:DNA-binding transcription factor activity, RNA polymerase II-specific"/>
    <property type="evidence" value="ECO:0007669"/>
    <property type="project" value="TreeGrafter"/>
</dbReference>
<evidence type="ECO:0000256" key="8">
    <source>
        <dbReference type="SAM" id="MobiDB-lite"/>
    </source>
</evidence>
<dbReference type="PRINTS" id="PR00617">
    <property type="entry name" value="COPPERFIST"/>
</dbReference>
<dbReference type="EMBL" id="ML213595">
    <property type="protein sequence ID" value="TFK40928.1"/>
    <property type="molecule type" value="Genomic_DNA"/>
</dbReference>
<dbReference type="Pfam" id="PF00649">
    <property type="entry name" value="Copper-fist"/>
    <property type="match status" value="1"/>
</dbReference>
<keyword evidence="3" id="KW-0862">Zinc</keyword>
<dbReference type="PANTHER" id="PTHR28088:SF5">
    <property type="entry name" value="TRANSCRIPTIONAL ACTIVATOR HAA1-RELATED"/>
    <property type="match status" value="1"/>
</dbReference>
<dbReference type="PROSITE" id="PS50073">
    <property type="entry name" value="COPPER_FIST_2"/>
    <property type="match status" value="1"/>
</dbReference>
<dbReference type="GO" id="GO:0006878">
    <property type="term" value="P:intracellular copper ion homeostasis"/>
    <property type="evidence" value="ECO:0007669"/>
    <property type="project" value="TreeGrafter"/>
</dbReference>
<gene>
    <name evidence="10" type="ORF">BDQ12DRAFT_415055</name>
</gene>
<keyword evidence="11" id="KW-1185">Reference proteome</keyword>
<dbReference type="InterPro" id="IPR036395">
    <property type="entry name" value="Cu_fist_DNA-bd_dom_sf"/>
</dbReference>
<dbReference type="STRING" id="68775.A0A5C3MAW1"/>
<evidence type="ECO:0000313" key="11">
    <source>
        <dbReference type="Proteomes" id="UP000308652"/>
    </source>
</evidence>
<evidence type="ECO:0000256" key="5">
    <source>
        <dbReference type="ARBA" id="ARBA00023015"/>
    </source>
</evidence>
<evidence type="ECO:0000313" key="10">
    <source>
        <dbReference type="EMBL" id="TFK40928.1"/>
    </source>
</evidence>
<feature type="compositionally biased region" description="Basic residues" evidence="8">
    <location>
        <begin position="178"/>
        <end position="187"/>
    </location>
</feature>
<name>A0A5C3MAW1_9AGAR</name>
<dbReference type="OrthoDB" id="5600085at2759"/>
<dbReference type="GO" id="GO:0045944">
    <property type="term" value="P:positive regulation of transcription by RNA polymerase II"/>
    <property type="evidence" value="ECO:0007669"/>
    <property type="project" value="TreeGrafter"/>
</dbReference>
<dbReference type="InterPro" id="IPR051763">
    <property type="entry name" value="Copper_Homeo_Regul"/>
</dbReference>
<evidence type="ECO:0000259" key="9">
    <source>
        <dbReference type="PROSITE" id="PS50073"/>
    </source>
</evidence>
<dbReference type="GO" id="GO:0000978">
    <property type="term" value="F:RNA polymerase II cis-regulatory region sequence-specific DNA binding"/>
    <property type="evidence" value="ECO:0007669"/>
    <property type="project" value="TreeGrafter"/>
</dbReference>
<evidence type="ECO:0000256" key="1">
    <source>
        <dbReference type="ARBA" id="ARBA00004123"/>
    </source>
</evidence>
<keyword evidence="5" id="KW-0805">Transcription regulation</keyword>
<comment type="subcellular location">
    <subcellularLocation>
        <location evidence="1">Nucleus</location>
    </subcellularLocation>
</comment>
<evidence type="ECO:0000256" key="7">
    <source>
        <dbReference type="ARBA" id="ARBA00023242"/>
    </source>
</evidence>
<feature type="compositionally biased region" description="Low complexity" evidence="8">
    <location>
        <begin position="203"/>
        <end position="217"/>
    </location>
</feature>
<proteinExistence type="predicted"/>
<evidence type="ECO:0000256" key="3">
    <source>
        <dbReference type="ARBA" id="ARBA00022833"/>
    </source>
</evidence>
<dbReference type="GO" id="GO:0005507">
    <property type="term" value="F:copper ion binding"/>
    <property type="evidence" value="ECO:0007669"/>
    <property type="project" value="InterPro"/>
</dbReference>
<feature type="region of interest" description="Disordered" evidence="8">
    <location>
        <begin position="166"/>
        <end position="220"/>
    </location>
</feature>
<sequence length="427" mass="45194">MVYVNSQKFACESCIKGHRSSSCHHTDRPLFEIKKKGRPVSQCEKCRELRQSKRVHSKCTCSTKATADVRLPSGSKSRRFIPIVPALPNGLKDVLGQSQASTSTLPPDSRQRVDSLLNPCKCKSVWKCRCATFTASGALPPPDPTPNLATLAQAASLRCCETPTNVVSLTPSSNSKPRQIRPSKRQTSRPGSPNNEAQKRLKSSSNSNSPSSLPGRSPAFTPGPDLAPILFSEPSYDSFSFSVPTFELMPPMSTITSLAGSGCTCGVLCACPGCAEHRGSEHTESEVPAPKLKNCADGCGQCVDPNLLVLPSSSASYTSPIDMFFATMAAIPPPPTIHRSGNGLRFDPLDITVRSKAGTSFSRVNLPKLECCGGRCACPNGHCSCGKSCSGRCGDDAHSSASSAVSVETQTEPPRSCCAGKAVVRAS</sequence>
<keyword evidence="6" id="KW-0804">Transcription</keyword>
<feature type="domain" description="Copper-fist" evidence="9">
    <location>
        <begin position="1"/>
        <end position="40"/>
    </location>
</feature>
<evidence type="ECO:0000256" key="6">
    <source>
        <dbReference type="ARBA" id="ARBA00023163"/>
    </source>
</evidence>
<evidence type="ECO:0000256" key="2">
    <source>
        <dbReference type="ARBA" id="ARBA00022723"/>
    </source>
</evidence>